<evidence type="ECO:0000256" key="2">
    <source>
        <dbReference type="ARBA" id="ARBA00022795"/>
    </source>
</evidence>
<dbReference type="STRING" id="483547.GSUB_14840"/>
<dbReference type="HAMAP" id="MF_01185">
    <property type="entry name" value="FliW"/>
    <property type="match status" value="1"/>
</dbReference>
<dbReference type="GO" id="GO:0044780">
    <property type="term" value="P:bacterial-type flagellum assembly"/>
    <property type="evidence" value="ECO:0007669"/>
    <property type="project" value="UniProtKB-UniRule"/>
</dbReference>
<dbReference type="OrthoDB" id="9801235at2"/>
<dbReference type="Proteomes" id="UP000035036">
    <property type="component" value="Chromosome"/>
</dbReference>
<evidence type="ECO:0000313" key="5">
    <source>
        <dbReference type="EMBL" id="AJF07569.1"/>
    </source>
</evidence>
<comment type="subcellular location">
    <subcellularLocation>
        <location evidence="4">Cytoplasm</location>
    </subcellularLocation>
</comment>
<dbReference type="GO" id="GO:0006417">
    <property type="term" value="P:regulation of translation"/>
    <property type="evidence" value="ECO:0007669"/>
    <property type="project" value="UniProtKB-KW"/>
</dbReference>
<evidence type="ECO:0000256" key="1">
    <source>
        <dbReference type="ARBA" id="ARBA00022490"/>
    </source>
</evidence>
<comment type="similarity">
    <text evidence="4">Belongs to the FliW family.</text>
</comment>
<dbReference type="KEGG" id="gsb:GSUB_14840"/>
<protein>
    <recommendedName>
        <fullName evidence="4">Flagellar assembly factor FliW</fullName>
    </recommendedName>
</protein>
<keyword evidence="5" id="KW-0282">Flagellum</keyword>
<comment type="function">
    <text evidence="4">Acts as an anti-CsrA protein, binds CsrA and prevents it from repressing translation of its target genes, one of which is flagellin. Binds to flagellin and participates in the assembly of the flagellum.</text>
</comment>
<dbReference type="SUPFAM" id="SSF141457">
    <property type="entry name" value="BH3618-like"/>
    <property type="match status" value="1"/>
</dbReference>
<gene>
    <name evidence="4" type="primary">fliW</name>
    <name evidence="5" type="ORF">GSUB_14840</name>
</gene>
<dbReference type="PANTHER" id="PTHR39190:SF1">
    <property type="entry name" value="FLAGELLAR ASSEMBLY FACTOR FLIW"/>
    <property type="match status" value="1"/>
</dbReference>
<proteinExistence type="inferred from homology"/>
<keyword evidence="6" id="KW-1185">Reference proteome</keyword>
<dbReference type="AlphaFoldDB" id="A0A0B5FSE7"/>
<dbReference type="GO" id="GO:0005737">
    <property type="term" value="C:cytoplasm"/>
    <property type="evidence" value="ECO:0007669"/>
    <property type="project" value="UniProtKB-SubCell"/>
</dbReference>
<evidence type="ECO:0000256" key="3">
    <source>
        <dbReference type="ARBA" id="ARBA00022845"/>
    </source>
</evidence>
<keyword evidence="5" id="KW-0966">Cell projection</keyword>
<organism evidence="5 6">
    <name type="scientific">Geoalkalibacter subterraneus</name>
    <dbReference type="NCBI Taxonomy" id="483547"/>
    <lineage>
        <taxon>Bacteria</taxon>
        <taxon>Pseudomonadati</taxon>
        <taxon>Thermodesulfobacteriota</taxon>
        <taxon>Desulfuromonadia</taxon>
        <taxon>Desulfuromonadales</taxon>
        <taxon>Geoalkalibacteraceae</taxon>
        <taxon>Geoalkalibacter</taxon>
    </lineage>
</organism>
<dbReference type="Pfam" id="PF02623">
    <property type="entry name" value="FliW"/>
    <property type="match status" value="1"/>
</dbReference>
<evidence type="ECO:0000256" key="4">
    <source>
        <dbReference type="HAMAP-Rule" id="MF_01185"/>
    </source>
</evidence>
<keyword evidence="1 4" id="KW-0963">Cytoplasm</keyword>
<accession>A0A0B5FSE7</accession>
<keyword evidence="2 4" id="KW-1005">Bacterial flagellum biogenesis</keyword>
<reference evidence="5 6" key="1">
    <citation type="journal article" date="2015" name="Genome Announc.">
        <title>Genomes of Geoalkalibacter ferrihydriticus Z-0531T and Geoalkalibacter subterraneus Red1T, Two Haloalkaliphilic Metal-Reducing Deltaproteobacteria.</title>
        <authorList>
            <person name="Badalamenti J.P."/>
            <person name="Krajmalnik-Brown R."/>
            <person name="Torres C.I."/>
            <person name="Bond D.R."/>
        </authorList>
    </citation>
    <scope>NUCLEOTIDE SEQUENCE [LARGE SCALE GENOMIC DNA]</scope>
    <source>
        <strain evidence="5 6">Red1</strain>
    </source>
</reference>
<keyword evidence="5" id="KW-0969">Cilium</keyword>
<dbReference type="NCBIfam" id="NF009799">
    <property type="entry name" value="PRK13285.2-2"/>
    <property type="match status" value="1"/>
</dbReference>
<dbReference type="PANTHER" id="PTHR39190">
    <property type="entry name" value="FLAGELLAR ASSEMBLY FACTOR FLIW"/>
    <property type="match status" value="1"/>
</dbReference>
<dbReference type="RefSeq" id="WP_040201495.1">
    <property type="nucleotide sequence ID" value="NZ_CP010311.1"/>
</dbReference>
<name>A0A0B5FSE7_9BACT</name>
<dbReference type="Gene3D" id="2.30.290.10">
    <property type="entry name" value="BH3618-like"/>
    <property type="match status" value="1"/>
</dbReference>
<dbReference type="InterPro" id="IPR003775">
    <property type="entry name" value="Flagellar_assembly_factor_FliW"/>
</dbReference>
<evidence type="ECO:0000313" key="6">
    <source>
        <dbReference type="Proteomes" id="UP000035036"/>
    </source>
</evidence>
<dbReference type="InterPro" id="IPR024046">
    <property type="entry name" value="Flagellar_assmbl_FliW_dom_sf"/>
</dbReference>
<sequence>MKTLTGTRFGDIEYDPEQTLKFPEGLVGFPHLHHFIVMPQTKPGPLFWIQSVEDAALAFVLTDPCGFFLDYAVTPDAGERSKLGIGDEDDCLLLAVVTVPPDRKITLNLAAPILFAPKTNRALQVILEKTSWQTRTPLPAA</sequence>
<dbReference type="HOGENOM" id="CLU_112356_0_0_7"/>
<keyword evidence="4" id="KW-0143">Chaperone</keyword>
<dbReference type="EMBL" id="CP010311">
    <property type="protein sequence ID" value="AJF07569.1"/>
    <property type="molecule type" value="Genomic_DNA"/>
</dbReference>
<keyword evidence="3 4" id="KW-0810">Translation regulation</keyword>
<comment type="subunit">
    <text evidence="4">Interacts with translational regulator CsrA and flagellin(s).</text>
</comment>